<feature type="region of interest" description="Disordered" evidence="1">
    <location>
        <begin position="52"/>
        <end position="103"/>
    </location>
</feature>
<evidence type="ECO:0000313" key="3">
    <source>
        <dbReference type="Proteomes" id="UP000000763"/>
    </source>
</evidence>
<sequence>MVVSVGKGENGAVAELARAAEKLAMLAVRSGDSYGGGGARLELAMVEERDAAQCGGDGSGDGARLEGRRRAAAHESGVGSSRERAGGGGELGKRMRGGRGTLL</sequence>
<protein>
    <recommendedName>
        <fullName evidence="4">DUF834 domain-containing protein</fullName>
    </recommendedName>
</protein>
<reference evidence="3" key="2">
    <citation type="journal article" date="2008" name="Nucleic Acids Res.">
        <title>The rice annotation project database (RAP-DB): 2008 update.</title>
        <authorList>
            <consortium name="The rice annotation project (RAP)"/>
        </authorList>
    </citation>
    <scope>GENOME REANNOTATION</scope>
    <source>
        <strain evidence="3">cv. Nipponbare</strain>
    </source>
</reference>
<reference evidence="3" key="1">
    <citation type="journal article" date="2005" name="Nature">
        <title>The map-based sequence of the rice genome.</title>
        <authorList>
            <consortium name="International rice genome sequencing project (IRGSP)"/>
            <person name="Matsumoto T."/>
            <person name="Wu J."/>
            <person name="Kanamori H."/>
            <person name="Katayose Y."/>
            <person name="Fujisawa M."/>
            <person name="Namiki N."/>
            <person name="Mizuno H."/>
            <person name="Yamamoto K."/>
            <person name="Antonio B.A."/>
            <person name="Baba T."/>
            <person name="Sakata K."/>
            <person name="Nagamura Y."/>
            <person name="Aoki H."/>
            <person name="Arikawa K."/>
            <person name="Arita K."/>
            <person name="Bito T."/>
            <person name="Chiden Y."/>
            <person name="Fujitsuka N."/>
            <person name="Fukunaka R."/>
            <person name="Hamada M."/>
            <person name="Harada C."/>
            <person name="Hayashi A."/>
            <person name="Hijishita S."/>
            <person name="Honda M."/>
            <person name="Hosokawa S."/>
            <person name="Ichikawa Y."/>
            <person name="Idonuma A."/>
            <person name="Iijima M."/>
            <person name="Ikeda M."/>
            <person name="Ikeno M."/>
            <person name="Ito K."/>
            <person name="Ito S."/>
            <person name="Ito T."/>
            <person name="Ito Y."/>
            <person name="Ito Y."/>
            <person name="Iwabuchi A."/>
            <person name="Kamiya K."/>
            <person name="Karasawa W."/>
            <person name="Kurita K."/>
            <person name="Katagiri S."/>
            <person name="Kikuta A."/>
            <person name="Kobayashi H."/>
            <person name="Kobayashi N."/>
            <person name="Machita K."/>
            <person name="Maehara T."/>
            <person name="Masukawa M."/>
            <person name="Mizubayashi T."/>
            <person name="Mukai Y."/>
            <person name="Nagasaki H."/>
            <person name="Nagata Y."/>
            <person name="Naito S."/>
            <person name="Nakashima M."/>
            <person name="Nakama Y."/>
            <person name="Nakamichi Y."/>
            <person name="Nakamura M."/>
            <person name="Meguro A."/>
            <person name="Negishi M."/>
            <person name="Ohta I."/>
            <person name="Ohta T."/>
            <person name="Okamoto M."/>
            <person name="Ono N."/>
            <person name="Saji S."/>
            <person name="Sakaguchi M."/>
            <person name="Sakai K."/>
            <person name="Shibata M."/>
            <person name="Shimokawa T."/>
            <person name="Song J."/>
            <person name="Takazaki Y."/>
            <person name="Terasawa K."/>
            <person name="Tsugane M."/>
            <person name="Tsuji K."/>
            <person name="Ueda S."/>
            <person name="Waki K."/>
            <person name="Yamagata H."/>
            <person name="Yamamoto M."/>
            <person name="Yamamoto S."/>
            <person name="Yamane H."/>
            <person name="Yoshiki S."/>
            <person name="Yoshihara R."/>
            <person name="Yukawa K."/>
            <person name="Zhong H."/>
            <person name="Yano M."/>
            <person name="Yuan Q."/>
            <person name="Ouyang S."/>
            <person name="Liu J."/>
            <person name="Jones K.M."/>
            <person name="Gansberger K."/>
            <person name="Moffat K."/>
            <person name="Hill J."/>
            <person name="Bera J."/>
            <person name="Fadrosh D."/>
            <person name="Jin S."/>
            <person name="Johri S."/>
            <person name="Kim M."/>
            <person name="Overton L."/>
            <person name="Reardon M."/>
            <person name="Tsitrin T."/>
            <person name="Vuong H."/>
            <person name="Weaver B."/>
            <person name="Ciecko A."/>
            <person name="Tallon L."/>
            <person name="Jackson J."/>
            <person name="Pai G."/>
            <person name="Aken S.V."/>
            <person name="Utterback T."/>
            <person name="Reidmuller S."/>
            <person name="Feldblyum T."/>
            <person name="Hsiao J."/>
            <person name="Zismann V."/>
            <person name="Iobst S."/>
            <person name="de Vazeille A.R."/>
            <person name="Buell C.R."/>
            <person name="Ying K."/>
            <person name="Li Y."/>
            <person name="Lu T."/>
            <person name="Huang Y."/>
            <person name="Zhao Q."/>
            <person name="Feng Q."/>
            <person name="Zhang L."/>
            <person name="Zhu J."/>
            <person name="Weng Q."/>
            <person name="Mu J."/>
            <person name="Lu Y."/>
            <person name="Fan D."/>
            <person name="Liu Y."/>
            <person name="Guan J."/>
            <person name="Zhang Y."/>
            <person name="Yu S."/>
            <person name="Liu X."/>
            <person name="Zhang Y."/>
            <person name="Hong G."/>
            <person name="Han B."/>
            <person name="Choisne N."/>
            <person name="Demange N."/>
            <person name="Orjeda G."/>
            <person name="Samain S."/>
            <person name="Cattolico L."/>
            <person name="Pelletier E."/>
            <person name="Couloux A."/>
            <person name="Segurens B."/>
            <person name="Wincker P."/>
            <person name="D'Hont A."/>
            <person name="Scarpelli C."/>
            <person name="Weissenbach J."/>
            <person name="Salanoubat M."/>
            <person name="Quetier F."/>
            <person name="Yu Y."/>
            <person name="Kim H.R."/>
            <person name="Rambo T."/>
            <person name="Currie J."/>
            <person name="Collura K."/>
            <person name="Luo M."/>
            <person name="Yang T."/>
            <person name="Ammiraju J.S.S."/>
            <person name="Engler F."/>
            <person name="Soderlund C."/>
            <person name="Wing R.A."/>
            <person name="Palmer L.E."/>
            <person name="de la Bastide M."/>
            <person name="Spiegel L."/>
            <person name="Nascimento L."/>
            <person name="Zutavern T."/>
            <person name="O'Shaughnessy A."/>
            <person name="Dike S."/>
            <person name="Dedhia N."/>
            <person name="Preston R."/>
            <person name="Balija V."/>
            <person name="McCombie W.R."/>
            <person name="Chow T."/>
            <person name="Chen H."/>
            <person name="Chung M."/>
            <person name="Chen C."/>
            <person name="Shaw J."/>
            <person name="Wu H."/>
            <person name="Hsiao K."/>
            <person name="Chao Y."/>
            <person name="Chu M."/>
            <person name="Cheng C."/>
            <person name="Hour A."/>
            <person name="Lee P."/>
            <person name="Lin S."/>
            <person name="Lin Y."/>
            <person name="Liou J."/>
            <person name="Liu S."/>
            <person name="Hsing Y."/>
            <person name="Raghuvanshi S."/>
            <person name="Mohanty A."/>
            <person name="Bharti A.K."/>
            <person name="Gaur A."/>
            <person name="Gupta V."/>
            <person name="Kumar D."/>
            <person name="Ravi V."/>
            <person name="Vij S."/>
            <person name="Kapur A."/>
            <person name="Khurana P."/>
            <person name="Khurana P."/>
            <person name="Khurana J.P."/>
            <person name="Tyagi A.K."/>
            <person name="Gaikwad K."/>
            <person name="Singh A."/>
            <person name="Dalal V."/>
            <person name="Srivastava S."/>
            <person name="Dixit A."/>
            <person name="Pal A.K."/>
            <person name="Ghazi I.A."/>
            <person name="Yadav M."/>
            <person name="Pandit A."/>
            <person name="Bhargava A."/>
            <person name="Sureshbabu K."/>
            <person name="Batra K."/>
            <person name="Sharma T.R."/>
            <person name="Mohapatra T."/>
            <person name="Singh N.K."/>
            <person name="Messing J."/>
            <person name="Nelson A.B."/>
            <person name="Fuks G."/>
            <person name="Kavchok S."/>
            <person name="Keizer G."/>
            <person name="Linton E."/>
            <person name="Llaca V."/>
            <person name="Song R."/>
            <person name="Tanyolac B."/>
            <person name="Young S."/>
            <person name="Ho-Il K."/>
            <person name="Hahn J.H."/>
            <person name="Sangsakoo G."/>
            <person name="Vanavichit A."/>
            <person name="de Mattos Luiz.A.T."/>
            <person name="Zimmer P.D."/>
            <person name="Malone G."/>
            <person name="Dellagostin O."/>
            <person name="de Oliveira A.C."/>
            <person name="Bevan M."/>
            <person name="Bancroft I."/>
            <person name="Minx P."/>
            <person name="Cordum H."/>
            <person name="Wilson R."/>
            <person name="Cheng Z."/>
            <person name="Jin W."/>
            <person name="Jiang J."/>
            <person name="Leong S.A."/>
            <person name="Iwama H."/>
            <person name="Gojobori T."/>
            <person name="Itoh T."/>
            <person name="Niimura Y."/>
            <person name="Fujii Y."/>
            <person name="Habara T."/>
            <person name="Sakai H."/>
            <person name="Sato Y."/>
            <person name="Wilson G."/>
            <person name="Kumar K."/>
            <person name="McCouch S."/>
            <person name="Juretic N."/>
            <person name="Hoen D."/>
            <person name="Wright S."/>
            <person name="Bruskiewich R."/>
            <person name="Bureau T."/>
            <person name="Miyao A."/>
            <person name="Hirochika H."/>
            <person name="Nishikawa T."/>
            <person name="Kadowaki K."/>
            <person name="Sugiura M."/>
            <person name="Burr B."/>
            <person name="Sasaki T."/>
        </authorList>
    </citation>
    <scope>NUCLEOTIDE SEQUENCE [LARGE SCALE GENOMIC DNA]</scope>
    <source>
        <strain evidence="3">cv. Nipponbare</strain>
    </source>
</reference>
<evidence type="ECO:0000256" key="1">
    <source>
        <dbReference type="SAM" id="MobiDB-lite"/>
    </source>
</evidence>
<dbReference type="Proteomes" id="UP000000763">
    <property type="component" value="Chromosome 2"/>
</dbReference>
<gene>
    <name evidence="2" type="primary">P0403C01.24</name>
</gene>
<dbReference type="AlphaFoldDB" id="Q6K7M8"/>
<dbReference type="EMBL" id="AP004787">
    <property type="protein sequence ID" value="BAD19481.1"/>
    <property type="molecule type" value="Genomic_DNA"/>
</dbReference>
<proteinExistence type="predicted"/>
<evidence type="ECO:0000313" key="2">
    <source>
        <dbReference type="EMBL" id="BAD19481.1"/>
    </source>
</evidence>
<name>Q6K7M8_ORYSJ</name>
<accession>Q6K7M8</accession>
<feature type="compositionally biased region" description="Basic and acidic residues" evidence="1">
    <location>
        <begin position="63"/>
        <end position="73"/>
    </location>
</feature>
<evidence type="ECO:0008006" key="4">
    <source>
        <dbReference type="Google" id="ProtNLM"/>
    </source>
</evidence>
<organism evidence="2 3">
    <name type="scientific">Oryza sativa subsp. japonica</name>
    <name type="common">Rice</name>
    <dbReference type="NCBI Taxonomy" id="39947"/>
    <lineage>
        <taxon>Eukaryota</taxon>
        <taxon>Viridiplantae</taxon>
        <taxon>Streptophyta</taxon>
        <taxon>Embryophyta</taxon>
        <taxon>Tracheophyta</taxon>
        <taxon>Spermatophyta</taxon>
        <taxon>Magnoliopsida</taxon>
        <taxon>Liliopsida</taxon>
        <taxon>Poales</taxon>
        <taxon>Poaceae</taxon>
        <taxon>BOP clade</taxon>
        <taxon>Oryzoideae</taxon>
        <taxon>Oryzeae</taxon>
        <taxon>Oryzinae</taxon>
        <taxon>Oryza</taxon>
        <taxon>Oryza sativa</taxon>
    </lineage>
</organism>